<dbReference type="Pfam" id="PF04832">
    <property type="entry name" value="SOUL"/>
    <property type="match status" value="1"/>
</dbReference>
<dbReference type="SUPFAM" id="SSF55136">
    <property type="entry name" value="Probable bacterial effector-binding domain"/>
    <property type="match status" value="1"/>
</dbReference>
<reference evidence="2 3" key="1">
    <citation type="journal article" date="2020" name="Microb. Ecol.">
        <title>Ecogenomics of the Marine Benthic Filamentous Cyanobacterium Adonisia.</title>
        <authorList>
            <person name="Walter J.M."/>
            <person name="Coutinho F.H."/>
            <person name="Leomil L."/>
            <person name="Hargreaves P.I."/>
            <person name="Campeao M.E."/>
            <person name="Vieira V.V."/>
            <person name="Silva B.S."/>
            <person name="Fistarol G.O."/>
            <person name="Salomon P.S."/>
            <person name="Sawabe T."/>
            <person name="Mino S."/>
            <person name="Hosokawa M."/>
            <person name="Miyashita H."/>
            <person name="Maruyama F."/>
            <person name="van Verk M.C."/>
            <person name="Dutilh B.E."/>
            <person name="Thompson C.C."/>
            <person name="Thompson F.L."/>
        </authorList>
    </citation>
    <scope>NUCLEOTIDE SEQUENCE [LARGE SCALE GENOMIC DNA]</scope>
    <source>
        <strain evidence="2 3">CCMR0081</strain>
    </source>
</reference>
<dbReference type="Proteomes" id="UP000481033">
    <property type="component" value="Unassembled WGS sequence"/>
</dbReference>
<dbReference type="InterPro" id="IPR006917">
    <property type="entry name" value="SOUL_heme-bd"/>
</dbReference>
<protein>
    <submittedName>
        <fullName evidence="2">ABC transporter substrate-binding protein</fullName>
    </submittedName>
</protein>
<sequence length="201" mass="21952">MKPSQGLLIVGIIVGLGALFVWGYRAASAPLPEGFPPPTAKGEIEIKQYPAYRAATVQVRGDLGKAASRGFSPLFRHISDNDISMTAPVETRYPTATLQTGTISDGDAAVSFLYRSLDVVPKEVAQNVRVEDILPMTVVSIGLRGGYGYGVYTRGVQQLQDWLTAHPEYEVVGPPRRFFYDGPFIPDGLKRSDIQIPVERN</sequence>
<comment type="caution">
    <text evidence="2">The sequence shown here is derived from an EMBL/GenBank/DDBJ whole genome shotgun (WGS) entry which is preliminary data.</text>
</comment>
<organism evidence="2 3">
    <name type="scientific">Adonisia turfae CCMR0081</name>
    <dbReference type="NCBI Taxonomy" id="2292702"/>
    <lineage>
        <taxon>Bacteria</taxon>
        <taxon>Bacillati</taxon>
        <taxon>Cyanobacteriota</taxon>
        <taxon>Adonisia</taxon>
        <taxon>Adonisia turfae</taxon>
    </lineage>
</organism>
<dbReference type="AlphaFoldDB" id="A0A6M0RSE5"/>
<name>A0A6M0RSE5_9CYAN</name>
<dbReference type="Gene3D" id="3.20.80.10">
    <property type="entry name" value="Regulatory factor, effector binding domain"/>
    <property type="match status" value="1"/>
</dbReference>
<evidence type="ECO:0000313" key="2">
    <source>
        <dbReference type="EMBL" id="NEZ58641.1"/>
    </source>
</evidence>
<dbReference type="InterPro" id="IPR011256">
    <property type="entry name" value="Reg_factor_effector_dom_sf"/>
</dbReference>
<accession>A0A6M0RSE5</accession>
<dbReference type="RefSeq" id="WP_163666657.1">
    <property type="nucleotide sequence ID" value="NZ_QXHD01000004.1"/>
</dbReference>
<keyword evidence="1" id="KW-0472">Membrane</keyword>
<keyword evidence="1" id="KW-1133">Transmembrane helix</keyword>
<feature type="transmembrane region" description="Helical" evidence="1">
    <location>
        <begin position="7"/>
        <end position="24"/>
    </location>
</feature>
<keyword evidence="3" id="KW-1185">Reference proteome</keyword>
<gene>
    <name evidence="2" type="ORF">DXZ20_23945</name>
</gene>
<evidence type="ECO:0000313" key="3">
    <source>
        <dbReference type="Proteomes" id="UP000481033"/>
    </source>
</evidence>
<dbReference type="EMBL" id="QXHD01000004">
    <property type="protein sequence ID" value="NEZ58641.1"/>
    <property type="molecule type" value="Genomic_DNA"/>
</dbReference>
<proteinExistence type="predicted"/>
<keyword evidence="1" id="KW-0812">Transmembrane</keyword>
<evidence type="ECO:0000256" key="1">
    <source>
        <dbReference type="SAM" id="Phobius"/>
    </source>
</evidence>